<reference evidence="12 13" key="2">
    <citation type="submission" date="2018-11" db="EMBL/GenBank/DDBJ databases">
        <authorList>
            <consortium name="Pathogen Informatics"/>
        </authorList>
    </citation>
    <scope>NUCLEOTIDE SEQUENCE [LARGE SCALE GENOMIC DNA]</scope>
</reference>
<dbReference type="FunFam" id="3.30.420.40:FF:000025">
    <property type="entry name" value="pantothenate kinase 2, mitochondrial"/>
    <property type="match status" value="1"/>
</dbReference>
<keyword evidence="6" id="KW-0808">Transferase</keyword>
<keyword evidence="5" id="KW-0963">Cytoplasm</keyword>
<keyword evidence="10" id="KW-0173">Coenzyme A biosynthesis</keyword>
<dbReference type="GO" id="GO:0005634">
    <property type="term" value="C:nucleus"/>
    <property type="evidence" value="ECO:0007669"/>
    <property type="project" value="TreeGrafter"/>
</dbReference>
<evidence type="ECO:0000256" key="10">
    <source>
        <dbReference type="ARBA" id="ARBA00022993"/>
    </source>
</evidence>
<dbReference type="Gene3D" id="6.10.10.60">
    <property type="match status" value="1"/>
</dbReference>
<dbReference type="Pfam" id="PF03630">
    <property type="entry name" value="Fumble"/>
    <property type="match status" value="1"/>
</dbReference>
<gene>
    <name evidence="12" type="ORF">SBAD_LOCUS11610</name>
</gene>
<evidence type="ECO:0000256" key="9">
    <source>
        <dbReference type="ARBA" id="ARBA00022840"/>
    </source>
</evidence>
<keyword evidence="7" id="KW-0547">Nucleotide-binding</keyword>
<dbReference type="InterPro" id="IPR043129">
    <property type="entry name" value="ATPase_NBD"/>
</dbReference>
<dbReference type="NCBIfam" id="TIGR00555">
    <property type="entry name" value="panK_eukar"/>
    <property type="match status" value="1"/>
</dbReference>
<protein>
    <recommendedName>
        <fullName evidence="4">pantothenate kinase</fullName>
        <ecNumber evidence="4">2.7.1.33</ecNumber>
    </recommendedName>
</protein>
<dbReference type="GO" id="GO:0015937">
    <property type="term" value="P:coenzyme A biosynthetic process"/>
    <property type="evidence" value="ECO:0007669"/>
    <property type="project" value="UniProtKB-KW"/>
</dbReference>
<evidence type="ECO:0000256" key="7">
    <source>
        <dbReference type="ARBA" id="ARBA00022741"/>
    </source>
</evidence>
<evidence type="ECO:0000313" key="12">
    <source>
        <dbReference type="EMBL" id="VDP41470.1"/>
    </source>
</evidence>
<evidence type="ECO:0000256" key="2">
    <source>
        <dbReference type="ARBA" id="ARBA00004496"/>
    </source>
</evidence>
<accession>A0A183J6W2</accession>
<reference evidence="14" key="1">
    <citation type="submission" date="2016-06" db="UniProtKB">
        <authorList>
            <consortium name="WormBaseParasite"/>
        </authorList>
    </citation>
    <scope>IDENTIFICATION</scope>
</reference>
<evidence type="ECO:0000256" key="5">
    <source>
        <dbReference type="ARBA" id="ARBA00022490"/>
    </source>
</evidence>
<dbReference type="GO" id="GO:0004594">
    <property type="term" value="F:pantothenate kinase activity"/>
    <property type="evidence" value="ECO:0007669"/>
    <property type="project" value="UniProtKB-EC"/>
</dbReference>
<keyword evidence="13" id="KW-1185">Reference proteome</keyword>
<comment type="pathway">
    <text evidence="3">Cofactor biosynthesis; coenzyme A biosynthesis; CoA from (R)-pantothenate: step 1/5.</text>
</comment>
<dbReference type="InterPro" id="IPR004567">
    <property type="entry name" value="Type_II_PanK"/>
</dbReference>
<sequence>SRYAYEEVFNEVTEHAGRQVGNYVSKFDREDEVLCLIKGCNFLLRNIPDESFSFHYHEKNEYQFQTVDPCNVFPYLLVNIGSGVSIVKVDSDVKFERIGGTSLGGGTFWGLGSLLTEAKGFDALLALAEQGDHRNIDMLVGDIYGGSYETLGMSHDLIASKNSFDQKDIVRSLLLTISNVIGQLAYLYATVNSISRIYFAGYFIRGHPVTMRTISFAINYWSKGTMSALFLRHEGYPGVIGAFLKGAEEDSK</sequence>
<evidence type="ECO:0000256" key="6">
    <source>
        <dbReference type="ARBA" id="ARBA00022679"/>
    </source>
</evidence>
<evidence type="ECO:0000256" key="11">
    <source>
        <dbReference type="ARBA" id="ARBA00060870"/>
    </source>
</evidence>
<evidence type="ECO:0000313" key="13">
    <source>
        <dbReference type="Proteomes" id="UP000270296"/>
    </source>
</evidence>
<dbReference type="EMBL" id="UZAM01016024">
    <property type="protein sequence ID" value="VDP41470.1"/>
    <property type="molecule type" value="Genomic_DNA"/>
</dbReference>
<evidence type="ECO:0000256" key="8">
    <source>
        <dbReference type="ARBA" id="ARBA00022777"/>
    </source>
</evidence>
<dbReference type="SUPFAM" id="SSF53067">
    <property type="entry name" value="Actin-like ATPase domain"/>
    <property type="match status" value="1"/>
</dbReference>
<evidence type="ECO:0000313" key="14">
    <source>
        <dbReference type="WBParaSite" id="SBAD_0001199701-mRNA-1"/>
    </source>
</evidence>
<comment type="similarity">
    <text evidence="11">Belongs to the type II pantothenate kinase family.</text>
</comment>
<dbReference type="PANTHER" id="PTHR12280">
    <property type="entry name" value="PANTOTHENATE KINASE"/>
    <property type="match status" value="1"/>
</dbReference>
<proteinExistence type="inferred from homology"/>
<dbReference type="OrthoDB" id="5844706at2759"/>
<dbReference type="AlphaFoldDB" id="A0A183J6W2"/>
<evidence type="ECO:0000256" key="3">
    <source>
        <dbReference type="ARBA" id="ARBA00005225"/>
    </source>
</evidence>
<dbReference type="GO" id="GO:0005829">
    <property type="term" value="C:cytosol"/>
    <property type="evidence" value="ECO:0007669"/>
    <property type="project" value="TreeGrafter"/>
</dbReference>
<keyword evidence="9" id="KW-0067">ATP-binding</keyword>
<organism evidence="14">
    <name type="scientific">Soboliphyme baturini</name>
    <dbReference type="NCBI Taxonomy" id="241478"/>
    <lineage>
        <taxon>Eukaryota</taxon>
        <taxon>Metazoa</taxon>
        <taxon>Ecdysozoa</taxon>
        <taxon>Nematoda</taxon>
        <taxon>Enoplea</taxon>
        <taxon>Dorylaimia</taxon>
        <taxon>Dioctophymatida</taxon>
        <taxon>Dioctophymatoidea</taxon>
        <taxon>Soboliphymatidae</taxon>
        <taxon>Soboliphyme</taxon>
    </lineage>
</organism>
<dbReference type="Gene3D" id="3.30.420.40">
    <property type="match status" value="1"/>
</dbReference>
<evidence type="ECO:0000256" key="1">
    <source>
        <dbReference type="ARBA" id="ARBA00001206"/>
    </source>
</evidence>
<dbReference type="GO" id="GO:0005524">
    <property type="term" value="F:ATP binding"/>
    <property type="evidence" value="ECO:0007669"/>
    <property type="project" value="UniProtKB-KW"/>
</dbReference>
<name>A0A183J6W2_9BILA</name>
<dbReference type="Proteomes" id="UP000270296">
    <property type="component" value="Unassembled WGS sequence"/>
</dbReference>
<dbReference type="PANTHER" id="PTHR12280:SF20">
    <property type="entry name" value="4'-PHOSPHOPANTETHEINE PHOSPHATASE"/>
    <property type="match status" value="1"/>
</dbReference>
<evidence type="ECO:0000256" key="4">
    <source>
        <dbReference type="ARBA" id="ARBA00012102"/>
    </source>
</evidence>
<comment type="catalytic activity">
    <reaction evidence="1">
        <text>(R)-pantothenate + ATP = (R)-4'-phosphopantothenate + ADP + H(+)</text>
        <dbReference type="Rhea" id="RHEA:16373"/>
        <dbReference type="ChEBI" id="CHEBI:10986"/>
        <dbReference type="ChEBI" id="CHEBI:15378"/>
        <dbReference type="ChEBI" id="CHEBI:29032"/>
        <dbReference type="ChEBI" id="CHEBI:30616"/>
        <dbReference type="ChEBI" id="CHEBI:456216"/>
        <dbReference type="EC" id="2.7.1.33"/>
    </reaction>
</comment>
<comment type="subcellular location">
    <subcellularLocation>
        <location evidence="2">Cytoplasm</location>
    </subcellularLocation>
</comment>
<keyword evidence="8" id="KW-0418">Kinase</keyword>
<dbReference type="EC" id="2.7.1.33" evidence="4"/>
<dbReference type="WBParaSite" id="SBAD_0001199701-mRNA-1">
    <property type="protein sequence ID" value="SBAD_0001199701-mRNA-1"/>
    <property type="gene ID" value="SBAD_0001199701"/>
</dbReference>